<feature type="transmembrane region" description="Helical" evidence="1">
    <location>
        <begin position="137"/>
        <end position="158"/>
    </location>
</feature>
<evidence type="ECO:0000259" key="2">
    <source>
        <dbReference type="PROSITE" id="PS50109"/>
    </source>
</evidence>
<dbReference type="Pfam" id="PF02518">
    <property type="entry name" value="HATPase_c"/>
    <property type="match status" value="1"/>
</dbReference>
<dbReference type="GO" id="GO:0000155">
    <property type="term" value="F:phosphorelay sensor kinase activity"/>
    <property type="evidence" value="ECO:0007669"/>
    <property type="project" value="InterPro"/>
</dbReference>
<dbReference type="AlphaFoldDB" id="A0AA97F889"/>
<dbReference type="Gene3D" id="3.30.565.10">
    <property type="entry name" value="Histidine kinase-like ATPase, C-terminal domain"/>
    <property type="match status" value="1"/>
</dbReference>
<dbReference type="PROSITE" id="PS50109">
    <property type="entry name" value="HIS_KIN"/>
    <property type="match status" value="1"/>
</dbReference>
<dbReference type="InterPro" id="IPR010559">
    <property type="entry name" value="Sig_transdc_His_kin_internal"/>
</dbReference>
<proteinExistence type="predicted"/>
<feature type="transmembrane region" description="Helical" evidence="1">
    <location>
        <begin position="53"/>
        <end position="72"/>
    </location>
</feature>
<organism evidence="3 4">
    <name type="scientific">Alterisphingorhabdus coralli</name>
    <dbReference type="NCBI Taxonomy" id="3071408"/>
    <lineage>
        <taxon>Bacteria</taxon>
        <taxon>Pseudomonadati</taxon>
        <taxon>Pseudomonadota</taxon>
        <taxon>Alphaproteobacteria</taxon>
        <taxon>Sphingomonadales</taxon>
        <taxon>Sphingomonadaceae</taxon>
        <taxon>Alterisphingorhabdus (ex Yan et al. 2024)</taxon>
    </lineage>
</organism>
<accession>A0AA97F889</accession>
<reference evidence="3 4" key="1">
    <citation type="submission" date="2023-10" db="EMBL/GenBank/DDBJ databases">
        <title>Complete genome sequence of a Sphingomonadaceae bacterium.</title>
        <authorList>
            <person name="Yan C."/>
        </authorList>
    </citation>
    <scope>NUCLEOTIDE SEQUENCE [LARGE SCALE GENOMIC DNA]</scope>
    <source>
        <strain evidence="3 4">SCSIO 66989</strain>
    </source>
</reference>
<keyword evidence="3" id="KW-0808">Transferase</keyword>
<dbReference type="InterPro" id="IPR003594">
    <property type="entry name" value="HATPase_dom"/>
</dbReference>
<keyword evidence="3" id="KW-0418">Kinase</keyword>
<evidence type="ECO:0000313" key="3">
    <source>
        <dbReference type="EMBL" id="WOE75306.1"/>
    </source>
</evidence>
<keyword evidence="1" id="KW-0812">Transmembrane</keyword>
<dbReference type="EMBL" id="CP136594">
    <property type="protein sequence ID" value="WOE75306.1"/>
    <property type="molecule type" value="Genomic_DNA"/>
</dbReference>
<dbReference type="InterPro" id="IPR005467">
    <property type="entry name" value="His_kinase_dom"/>
</dbReference>
<dbReference type="Pfam" id="PF06580">
    <property type="entry name" value="His_kinase"/>
    <property type="match status" value="1"/>
</dbReference>
<name>A0AA97F889_9SPHN</name>
<dbReference type="RefSeq" id="WP_317082097.1">
    <property type="nucleotide sequence ID" value="NZ_CP136594.1"/>
</dbReference>
<dbReference type="Proteomes" id="UP001302429">
    <property type="component" value="Chromosome"/>
</dbReference>
<keyword evidence="4" id="KW-1185">Reference proteome</keyword>
<evidence type="ECO:0000256" key="1">
    <source>
        <dbReference type="SAM" id="Phobius"/>
    </source>
</evidence>
<dbReference type="InterPro" id="IPR050640">
    <property type="entry name" value="Bact_2-comp_sensor_kinase"/>
</dbReference>
<keyword evidence="1" id="KW-1133">Transmembrane helix</keyword>
<dbReference type="SUPFAM" id="SSF55874">
    <property type="entry name" value="ATPase domain of HSP90 chaperone/DNA topoisomerase II/histidine kinase"/>
    <property type="match status" value="1"/>
</dbReference>
<dbReference type="PANTHER" id="PTHR34220:SF7">
    <property type="entry name" value="SENSOR HISTIDINE KINASE YPDA"/>
    <property type="match status" value="1"/>
</dbReference>
<feature type="transmembrane region" description="Helical" evidence="1">
    <location>
        <begin position="84"/>
        <end position="106"/>
    </location>
</feature>
<gene>
    <name evidence="3" type="ORF">RB602_00905</name>
</gene>
<dbReference type="KEGG" id="acoa:RB602_00905"/>
<feature type="transmembrane region" description="Helical" evidence="1">
    <location>
        <begin position="20"/>
        <end position="41"/>
    </location>
</feature>
<dbReference type="InterPro" id="IPR036890">
    <property type="entry name" value="HATPase_C_sf"/>
</dbReference>
<feature type="domain" description="Histidine kinase" evidence="2">
    <location>
        <begin position="276"/>
        <end position="371"/>
    </location>
</feature>
<dbReference type="GO" id="GO:0016020">
    <property type="term" value="C:membrane"/>
    <property type="evidence" value="ECO:0007669"/>
    <property type="project" value="InterPro"/>
</dbReference>
<protein>
    <submittedName>
        <fullName evidence="3">Histidine kinase</fullName>
    </submittedName>
</protein>
<keyword evidence="1" id="KW-0472">Membrane</keyword>
<evidence type="ECO:0000313" key="4">
    <source>
        <dbReference type="Proteomes" id="UP001302429"/>
    </source>
</evidence>
<sequence>MIKTRALFPGKPTVDFQVALLSILGFWLFYIIITTIRSLIIDYPVDQAEVAVRRVYVTLFGIVVTIGLYMVMRAFDHKPLGLRIAIAFLGAVPCALLIGCFNYLVFNVYDPASLFRDQKALEEFKELPPIGVIMEVAMSRIFFLVAWAGLYLAISYAGEVRFAERRASRFAQAAQQAELRSLRYQVNPHFLFNTLNSLSSLVLRNRPAEADAMIMNLSTFYRNSLSGDPLDDVPLEEEVELQRLYLDIEQVRFPERLKVDISIPDDLMDVCVPGLILQPLVENAIKYGVSRTSRPVTVSISAESRGDLLTLTVCDDGDPVMVDIDSSESNGIGLANVRDRLETRFGESGALQTEAHAGGGYCARLTLPISRKSDSDDLI</sequence>
<dbReference type="PANTHER" id="PTHR34220">
    <property type="entry name" value="SENSOR HISTIDINE KINASE YPDA"/>
    <property type="match status" value="1"/>
</dbReference>